<accession>A0A397UN81</accession>
<gene>
    <name evidence="2" type="ORF">C2G38_2202993</name>
</gene>
<dbReference type="Proteomes" id="UP000266673">
    <property type="component" value="Unassembled WGS sequence"/>
</dbReference>
<keyword evidence="3" id="KW-1185">Reference proteome</keyword>
<reference evidence="2 3" key="1">
    <citation type="submission" date="2018-06" db="EMBL/GenBank/DDBJ databases">
        <title>Comparative genomics reveals the genomic features of Rhizophagus irregularis, R. cerebriforme, R. diaphanum and Gigaspora rosea, and their symbiotic lifestyle signature.</title>
        <authorList>
            <person name="Morin E."/>
            <person name="San Clemente H."/>
            <person name="Chen E.C.H."/>
            <person name="De La Providencia I."/>
            <person name="Hainaut M."/>
            <person name="Kuo A."/>
            <person name="Kohler A."/>
            <person name="Murat C."/>
            <person name="Tang N."/>
            <person name="Roy S."/>
            <person name="Loubradou J."/>
            <person name="Henrissat B."/>
            <person name="Grigoriev I.V."/>
            <person name="Corradi N."/>
            <person name="Roux C."/>
            <person name="Martin F.M."/>
        </authorList>
    </citation>
    <scope>NUCLEOTIDE SEQUENCE [LARGE SCALE GENOMIC DNA]</scope>
    <source>
        <strain evidence="2 3">DAOM 194757</strain>
    </source>
</reference>
<evidence type="ECO:0000313" key="2">
    <source>
        <dbReference type="EMBL" id="RIB11594.1"/>
    </source>
</evidence>
<protein>
    <submittedName>
        <fullName evidence="2">Uncharacterized protein</fullName>
    </submittedName>
</protein>
<organism evidence="2 3">
    <name type="scientific">Gigaspora rosea</name>
    <dbReference type="NCBI Taxonomy" id="44941"/>
    <lineage>
        <taxon>Eukaryota</taxon>
        <taxon>Fungi</taxon>
        <taxon>Fungi incertae sedis</taxon>
        <taxon>Mucoromycota</taxon>
        <taxon>Glomeromycotina</taxon>
        <taxon>Glomeromycetes</taxon>
        <taxon>Diversisporales</taxon>
        <taxon>Gigasporaceae</taxon>
        <taxon>Gigaspora</taxon>
    </lineage>
</organism>
<name>A0A397UN81_9GLOM</name>
<dbReference type="AlphaFoldDB" id="A0A397UN81"/>
<feature type="region of interest" description="Disordered" evidence="1">
    <location>
        <begin position="117"/>
        <end position="154"/>
    </location>
</feature>
<evidence type="ECO:0000256" key="1">
    <source>
        <dbReference type="SAM" id="MobiDB-lite"/>
    </source>
</evidence>
<feature type="compositionally biased region" description="Polar residues" evidence="1">
    <location>
        <begin position="145"/>
        <end position="154"/>
    </location>
</feature>
<sequence length="154" mass="17250">MTLTKRPLIQDIAMLVVNFRKTALRRLSVHLLQKDLSAFNNNDPSRISSSDPSSFNRFSNVAVFSTIMSTITSSSKDNDEVARIMFHSIVVDVQFVPIIVSAFSGAYRKDQLSLPPNSGLAKRCPTTHKPQLPNTDLASKRRQWDSNCQPAAWE</sequence>
<feature type="compositionally biased region" description="Polar residues" evidence="1">
    <location>
        <begin position="128"/>
        <end position="137"/>
    </location>
</feature>
<comment type="caution">
    <text evidence="2">The sequence shown here is derived from an EMBL/GenBank/DDBJ whole genome shotgun (WGS) entry which is preliminary data.</text>
</comment>
<dbReference type="EMBL" id="QKWP01001115">
    <property type="protein sequence ID" value="RIB11594.1"/>
    <property type="molecule type" value="Genomic_DNA"/>
</dbReference>
<evidence type="ECO:0000313" key="3">
    <source>
        <dbReference type="Proteomes" id="UP000266673"/>
    </source>
</evidence>
<proteinExistence type="predicted"/>